<evidence type="ECO:0000256" key="7">
    <source>
        <dbReference type="ARBA" id="ARBA00049194"/>
    </source>
</evidence>
<evidence type="ECO:0000256" key="2">
    <source>
        <dbReference type="ARBA" id="ARBA00022723"/>
    </source>
</evidence>
<keyword evidence="13" id="KW-1185">Reference proteome</keyword>
<keyword evidence="4" id="KW-0520">NAD</keyword>
<dbReference type="EC" id="1.2.1.3" evidence="6"/>
<comment type="similarity">
    <text evidence="1 9">Belongs to the aldehyde dehydrogenase family.</text>
</comment>
<dbReference type="GO" id="GO:0000981">
    <property type="term" value="F:DNA-binding transcription factor activity, RNA polymerase II-specific"/>
    <property type="evidence" value="ECO:0007669"/>
    <property type="project" value="InterPro"/>
</dbReference>
<evidence type="ECO:0000259" key="11">
    <source>
        <dbReference type="SMART" id="SM00906"/>
    </source>
</evidence>
<dbReference type="InterPro" id="IPR029510">
    <property type="entry name" value="Ald_DH_CS_GLU"/>
</dbReference>
<reference evidence="12" key="1">
    <citation type="submission" date="2021-03" db="EMBL/GenBank/DDBJ databases">
        <authorList>
            <person name="Tagirdzhanova G."/>
        </authorList>
    </citation>
    <scope>NUCLEOTIDE SEQUENCE</scope>
</reference>
<name>A0A8H3F763_9LECA</name>
<dbReference type="FunFam" id="3.40.309.10:FF:000012">
    <property type="entry name" value="Betaine aldehyde dehydrogenase"/>
    <property type="match status" value="1"/>
</dbReference>
<evidence type="ECO:0000256" key="1">
    <source>
        <dbReference type="ARBA" id="ARBA00009986"/>
    </source>
</evidence>
<dbReference type="SUPFAM" id="SSF53720">
    <property type="entry name" value="ALDH-like"/>
    <property type="match status" value="1"/>
</dbReference>
<feature type="region of interest" description="Disordered" evidence="10">
    <location>
        <begin position="1306"/>
        <end position="1382"/>
    </location>
</feature>
<dbReference type="GO" id="GO:0006351">
    <property type="term" value="P:DNA-templated transcription"/>
    <property type="evidence" value="ECO:0007669"/>
    <property type="project" value="InterPro"/>
</dbReference>
<dbReference type="EMBL" id="CAJPDT010000015">
    <property type="protein sequence ID" value="CAF9915531.1"/>
    <property type="molecule type" value="Genomic_DNA"/>
</dbReference>
<organism evidence="12 13">
    <name type="scientific">Imshaugia aleurites</name>
    <dbReference type="NCBI Taxonomy" id="172621"/>
    <lineage>
        <taxon>Eukaryota</taxon>
        <taxon>Fungi</taxon>
        <taxon>Dikarya</taxon>
        <taxon>Ascomycota</taxon>
        <taxon>Pezizomycotina</taxon>
        <taxon>Lecanoromycetes</taxon>
        <taxon>OSLEUM clade</taxon>
        <taxon>Lecanoromycetidae</taxon>
        <taxon>Lecanorales</taxon>
        <taxon>Lecanorineae</taxon>
        <taxon>Parmeliaceae</taxon>
        <taxon>Imshaugia</taxon>
    </lineage>
</organism>
<dbReference type="Pfam" id="PF00171">
    <property type="entry name" value="Aldedh"/>
    <property type="match status" value="1"/>
</dbReference>
<evidence type="ECO:0000256" key="3">
    <source>
        <dbReference type="ARBA" id="ARBA00023002"/>
    </source>
</evidence>
<dbReference type="InterPro" id="IPR016161">
    <property type="entry name" value="Ald_DH/histidinol_DH"/>
</dbReference>
<feature type="region of interest" description="Disordered" evidence="10">
    <location>
        <begin position="1271"/>
        <end position="1290"/>
    </location>
</feature>
<feature type="compositionally biased region" description="Polar residues" evidence="10">
    <location>
        <begin position="1333"/>
        <end position="1353"/>
    </location>
</feature>
<feature type="compositionally biased region" description="Low complexity" evidence="10">
    <location>
        <begin position="1306"/>
        <end position="1332"/>
    </location>
</feature>
<feature type="domain" description="Xylanolytic transcriptional activator regulatory" evidence="11">
    <location>
        <begin position="773"/>
        <end position="845"/>
    </location>
</feature>
<proteinExistence type="inferred from homology"/>
<sequence length="1382" mass="151840">MVLARQVFTFLNPKTINPLINRTHIPIRRPLLRNFTSASASQLTINNKTISVPTGLFIDGEFVTSNAGNQFAVEDPSTGQELIRIQEGREEDVDAAVKVARRTFDDGSWTDISPLHRAKLLNNLADILEKNADEMIALECADTGKTLKQCSALDVPGSIGTLRYYAGWADKVLGTTSFNIPGTFAYTRREPIGVCGQIIPWNFPLMMFIWKIAPALACGNTIVIKSAEATPLSALKACEYIQQAGFPNGVVNLVSGYGKTVGNAIAHHMNIDKLAFTGSTATGRAILKASASSNLKKVTLELGGKSPNIVFPDADIEKAVEWSAWGINMNFGQTCHAGTRIYVHESVYEKFLNAYTERMKKIKVGKPFEDGVDQGPMNSKMQYDKIRSYIESGINEGATVHLGGKPSESQQGYHIQPTIFTDVKPDMKIMRDEIFGPVVCIVPFSSESEVLQAANDTRYGLAAAIHTKDYERAIRMTNGLKAGTTWVNMYNLIHYSMPFGGYKESGIGMECGEAALDMYTATKAVYYNTGMPCPSRKKARCSGEHPICAFCRRLSQTCYYSDDGDSDKGPYDRPSSLKRKNNGDSEDSQERDDVNKRLSDIEARLTDMADLMSNIASSLQNNSVPAPRPPSLREEAPGLVHWQNTLSIPGAQQPSSFTRPPPMETIIGAADIYFRYCHNQPYSLFHEESFRNRLASNEVPQHLLFAFLASSVRYSEDPFYEDKVGAISTYSVQAWKAMVLPWNGIETDVGISIVQTILLLAIIDYTDGKTQGAWIKVGLAIRIAQDFRLMLESDPGLPPIQQEERRRVFWSFYIADKLISCGRERPPAILDGNCRVQLPCDELAFRAGQYHRTPTLDEVTSEDDSAALSSLSPFALTTVMASILGRCAQYTLGEQENCGQGGQCSPWSPKSKFSTIHSTLLQLESDFGLGESITAKIRKDFTGVDGTIDQHRGAPLVFGHALFHLCQCLLYHPFLLKQRLMAVKAKAPLSFIVQAFDGCKAAATSLSKLMDEVKMLGCETLSTYYDPFYGYCTMVAGTIHALFLHSRDQHVVDTSQTSLETSMRNLKELSLYWKSSSYMMARLEAFREDSSRYAPLIDPAVQVAHLSQADLADLMECLDYSRLSTAPRRMSQGGTSESHPLVSNLPSPFFDDFLNLLPLNNSLRPGDMCFSGVFGDDDDFAVLPPAKLPSPTPPGRTASKATAIPTNTNSSNMHFQSNMNGTNTSNSAAGPSNHHRPRSTAPTTLSQGSDPSPTSYAHHQQEQAFPHYLQQQREPQHAVPMPGPSQFSLVDATSHAPSYLSHLTSPPLLTSTSNPAATPSTATIANNAPATSGITDEGTQQRAGYRRLSSTSGPRRPWYEQSQPHEDSTGAFGDQGQMAGML</sequence>
<dbReference type="Pfam" id="PF04082">
    <property type="entry name" value="Fungal_trans"/>
    <property type="match status" value="1"/>
</dbReference>
<dbReference type="CDD" id="cd07091">
    <property type="entry name" value="ALDH_F1-2_Ald2-like"/>
    <property type="match status" value="1"/>
</dbReference>
<keyword evidence="2" id="KW-0479">Metal-binding</keyword>
<dbReference type="PROSITE" id="PS00687">
    <property type="entry name" value="ALDEHYDE_DEHYDR_GLU"/>
    <property type="match status" value="1"/>
</dbReference>
<evidence type="ECO:0000313" key="12">
    <source>
        <dbReference type="EMBL" id="CAF9915531.1"/>
    </source>
</evidence>
<comment type="catalytic activity">
    <reaction evidence="7">
        <text>an aldehyde + NAD(+) + H2O = a carboxylate + NADH + 2 H(+)</text>
        <dbReference type="Rhea" id="RHEA:16185"/>
        <dbReference type="ChEBI" id="CHEBI:15377"/>
        <dbReference type="ChEBI" id="CHEBI:15378"/>
        <dbReference type="ChEBI" id="CHEBI:17478"/>
        <dbReference type="ChEBI" id="CHEBI:29067"/>
        <dbReference type="ChEBI" id="CHEBI:57540"/>
        <dbReference type="ChEBI" id="CHEBI:57945"/>
        <dbReference type="EC" id="1.2.1.3"/>
    </reaction>
</comment>
<dbReference type="InterPro" id="IPR001138">
    <property type="entry name" value="Zn2Cys6_DnaBD"/>
</dbReference>
<dbReference type="FunFam" id="3.40.605.10:FF:000011">
    <property type="entry name" value="ALD5p Mitochondrial aldehyde dehydrogenase"/>
    <property type="match status" value="1"/>
</dbReference>
<dbReference type="InterPro" id="IPR016163">
    <property type="entry name" value="Ald_DH_C"/>
</dbReference>
<dbReference type="GO" id="GO:0003677">
    <property type="term" value="F:DNA binding"/>
    <property type="evidence" value="ECO:0007669"/>
    <property type="project" value="InterPro"/>
</dbReference>
<feature type="active site" evidence="8">
    <location>
        <position position="301"/>
    </location>
</feature>
<dbReference type="CDD" id="cd12148">
    <property type="entry name" value="fungal_TF_MHR"/>
    <property type="match status" value="1"/>
</dbReference>
<dbReference type="Gene3D" id="4.10.240.10">
    <property type="entry name" value="Zn(2)-C6 fungal-type DNA-binding domain"/>
    <property type="match status" value="1"/>
</dbReference>
<dbReference type="PANTHER" id="PTHR11699">
    <property type="entry name" value="ALDEHYDE DEHYDROGENASE-RELATED"/>
    <property type="match status" value="1"/>
</dbReference>
<evidence type="ECO:0000256" key="4">
    <source>
        <dbReference type="ARBA" id="ARBA00023027"/>
    </source>
</evidence>
<evidence type="ECO:0000256" key="6">
    <source>
        <dbReference type="ARBA" id="ARBA00024226"/>
    </source>
</evidence>
<keyword evidence="3 9" id="KW-0560">Oxidoreductase</keyword>
<dbReference type="SMART" id="SM00906">
    <property type="entry name" value="Fungal_trans"/>
    <property type="match status" value="1"/>
</dbReference>
<dbReference type="InterPro" id="IPR015590">
    <property type="entry name" value="Aldehyde_DH_dom"/>
</dbReference>
<dbReference type="InterPro" id="IPR007219">
    <property type="entry name" value="XnlR_reg_dom"/>
</dbReference>
<keyword evidence="5" id="KW-0539">Nucleus</keyword>
<comment type="caution">
    <text evidence="12">The sequence shown here is derived from an EMBL/GenBank/DDBJ whole genome shotgun (WGS) entry which is preliminary data.</text>
</comment>
<evidence type="ECO:0000256" key="8">
    <source>
        <dbReference type="PROSITE-ProRule" id="PRU10007"/>
    </source>
</evidence>
<protein>
    <recommendedName>
        <fullName evidence="6">aldehyde dehydrogenase (NAD(+))</fullName>
        <ecNumber evidence="6">1.2.1.3</ecNumber>
    </recommendedName>
</protein>
<dbReference type="CDD" id="cd00067">
    <property type="entry name" value="GAL4"/>
    <property type="match status" value="1"/>
</dbReference>
<gene>
    <name evidence="12" type="primary">ALD5_1</name>
    <name evidence="12" type="ORF">IMSHALPRED_002633</name>
</gene>
<dbReference type="OrthoDB" id="3780484at2759"/>
<dbReference type="GO" id="GO:0004029">
    <property type="term" value="F:aldehyde dehydrogenase (NAD+) activity"/>
    <property type="evidence" value="ECO:0007669"/>
    <property type="project" value="UniProtKB-EC"/>
</dbReference>
<feature type="region of interest" description="Disordered" evidence="10">
    <location>
        <begin position="1184"/>
        <end position="1260"/>
    </location>
</feature>
<feature type="compositionally biased region" description="Polar residues" evidence="10">
    <location>
        <begin position="1240"/>
        <end position="1258"/>
    </location>
</feature>
<evidence type="ECO:0000256" key="5">
    <source>
        <dbReference type="ARBA" id="ARBA00023242"/>
    </source>
</evidence>
<evidence type="ECO:0000313" key="13">
    <source>
        <dbReference type="Proteomes" id="UP000664534"/>
    </source>
</evidence>
<dbReference type="InterPro" id="IPR016162">
    <property type="entry name" value="Ald_DH_N"/>
</dbReference>
<dbReference type="GO" id="GO:0008270">
    <property type="term" value="F:zinc ion binding"/>
    <property type="evidence" value="ECO:0007669"/>
    <property type="project" value="InterPro"/>
</dbReference>
<evidence type="ECO:0000256" key="9">
    <source>
        <dbReference type="RuleBase" id="RU003345"/>
    </source>
</evidence>
<evidence type="ECO:0000256" key="10">
    <source>
        <dbReference type="SAM" id="MobiDB-lite"/>
    </source>
</evidence>
<dbReference type="Gene3D" id="3.40.309.10">
    <property type="entry name" value="Aldehyde Dehydrogenase, Chain A, domain 2"/>
    <property type="match status" value="1"/>
</dbReference>
<dbReference type="Proteomes" id="UP000664534">
    <property type="component" value="Unassembled WGS sequence"/>
</dbReference>
<feature type="region of interest" description="Disordered" evidence="10">
    <location>
        <begin position="562"/>
        <end position="595"/>
    </location>
</feature>
<feature type="compositionally biased region" description="Polar residues" evidence="10">
    <location>
        <begin position="1204"/>
        <end position="1230"/>
    </location>
</feature>
<dbReference type="Gene3D" id="3.40.605.10">
    <property type="entry name" value="Aldehyde Dehydrogenase, Chain A, domain 1"/>
    <property type="match status" value="1"/>
</dbReference>
<accession>A0A8H3F763</accession>
<dbReference type="InterPro" id="IPR036864">
    <property type="entry name" value="Zn2-C6_fun-type_DNA-bd_sf"/>
</dbReference>